<dbReference type="InterPro" id="IPR043129">
    <property type="entry name" value="ATPase_NBD"/>
</dbReference>
<dbReference type="Pfam" id="PF02782">
    <property type="entry name" value="FGGY_C"/>
    <property type="match status" value="1"/>
</dbReference>
<dbReference type="GO" id="GO:0019301">
    <property type="term" value="P:rhamnose catabolic process"/>
    <property type="evidence" value="ECO:0007669"/>
    <property type="project" value="InterPro"/>
</dbReference>
<dbReference type="GO" id="GO:0005829">
    <property type="term" value="C:cytosol"/>
    <property type="evidence" value="ECO:0007669"/>
    <property type="project" value="TreeGrafter"/>
</dbReference>
<feature type="domain" description="Carbohydrate kinase FGGY C-terminal" evidence="9">
    <location>
        <begin position="246"/>
        <end position="430"/>
    </location>
</feature>
<dbReference type="SUPFAM" id="SSF53067">
    <property type="entry name" value="Actin-like ATPase domain"/>
    <property type="match status" value="2"/>
</dbReference>
<evidence type="ECO:0000259" key="8">
    <source>
        <dbReference type="Pfam" id="PF00370"/>
    </source>
</evidence>
<dbReference type="InterPro" id="IPR018485">
    <property type="entry name" value="FGGY_C"/>
</dbReference>
<keyword evidence="2" id="KW-0808">Transferase</keyword>
<dbReference type="PANTHER" id="PTHR10196:SF93">
    <property type="entry name" value="L-RHAMNULOKINASE"/>
    <property type="match status" value="1"/>
</dbReference>
<dbReference type="GO" id="GO:0004370">
    <property type="term" value="F:glycerol kinase activity"/>
    <property type="evidence" value="ECO:0007669"/>
    <property type="project" value="TreeGrafter"/>
</dbReference>
<dbReference type="STRING" id="390874.Tpet_1671"/>
<dbReference type="Proteomes" id="UP000006558">
    <property type="component" value="Chromosome"/>
</dbReference>
<evidence type="ECO:0000256" key="5">
    <source>
        <dbReference type="ARBA" id="ARBA00022840"/>
    </source>
</evidence>
<dbReference type="InterPro" id="IPR018484">
    <property type="entry name" value="FGGY_N"/>
</dbReference>
<keyword evidence="3" id="KW-0547">Nucleotide-binding</keyword>
<evidence type="ECO:0000256" key="6">
    <source>
        <dbReference type="ARBA" id="ARBA00023157"/>
    </source>
</evidence>
<evidence type="ECO:0000256" key="1">
    <source>
        <dbReference type="ARBA" id="ARBA00009156"/>
    </source>
</evidence>
<evidence type="ECO:0000259" key="9">
    <source>
        <dbReference type="Pfam" id="PF02782"/>
    </source>
</evidence>
<evidence type="ECO:0000256" key="7">
    <source>
        <dbReference type="ARBA" id="ARBA00023308"/>
    </source>
</evidence>
<comment type="similarity">
    <text evidence="1">Belongs to the FGGY kinase family.</text>
</comment>
<dbReference type="CDD" id="cd07771">
    <property type="entry name" value="ASKHA_NBD_FGGY_RhaB-like"/>
    <property type="match status" value="1"/>
</dbReference>
<proteinExistence type="inferred from homology"/>
<keyword evidence="6" id="KW-1015">Disulfide bond</keyword>
<gene>
    <name evidence="10" type="ordered locus">Tpet_1671</name>
</gene>
<evidence type="ECO:0000256" key="2">
    <source>
        <dbReference type="ARBA" id="ARBA00022679"/>
    </source>
</evidence>
<dbReference type="HOGENOM" id="CLU_039395_0_1_0"/>
<dbReference type="Gene3D" id="3.30.420.40">
    <property type="match status" value="2"/>
</dbReference>
<dbReference type="EMBL" id="CP000702">
    <property type="protein sequence ID" value="ABQ47676.1"/>
    <property type="molecule type" value="Genomic_DNA"/>
</dbReference>
<evidence type="ECO:0000256" key="3">
    <source>
        <dbReference type="ARBA" id="ARBA00022741"/>
    </source>
</evidence>
<name>A5INA3_THEP1</name>
<dbReference type="GO" id="GO:0005524">
    <property type="term" value="F:ATP binding"/>
    <property type="evidence" value="ECO:0007669"/>
    <property type="project" value="UniProtKB-KW"/>
</dbReference>
<protein>
    <submittedName>
        <fullName evidence="10">Carbohydrate kinase, FGGY</fullName>
    </submittedName>
</protein>
<dbReference type="InterPro" id="IPR013449">
    <property type="entry name" value="Rhamnulokinase"/>
</dbReference>
<dbReference type="KEGG" id="tpt:Tpet_1671"/>
<evidence type="ECO:0000256" key="4">
    <source>
        <dbReference type="ARBA" id="ARBA00022777"/>
    </source>
</evidence>
<keyword evidence="7" id="KW-0684">Rhamnose metabolism</keyword>
<accession>A5INA3</accession>
<evidence type="ECO:0000313" key="10">
    <source>
        <dbReference type="EMBL" id="ABQ47676.1"/>
    </source>
</evidence>
<feature type="domain" description="Carbohydrate kinase FGGY N-terminal" evidence="8">
    <location>
        <begin position="6"/>
        <end position="236"/>
    </location>
</feature>
<evidence type="ECO:0000313" key="11">
    <source>
        <dbReference type="Proteomes" id="UP000006558"/>
    </source>
</evidence>
<keyword evidence="4 10" id="KW-0418">Kinase</keyword>
<dbReference type="AlphaFoldDB" id="A5INA3"/>
<reference evidence="11" key="1">
    <citation type="submission" date="2007-05" db="EMBL/GenBank/DDBJ databases">
        <title>Complete sequence of Thermotoga petrophila RKU-1.</title>
        <authorList>
            <consortium name="US DOE Joint Genome Institute"/>
            <person name="Copeland A."/>
            <person name="Lucas S."/>
            <person name="Lapidus A."/>
            <person name="Barry K."/>
            <person name="Glavina del Rio T."/>
            <person name="Dalin E."/>
            <person name="Tice H."/>
            <person name="Pitluck S."/>
            <person name="Sims D."/>
            <person name="Brettin T."/>
            <person name="Bruce D."/>
            <person name="Detter J.C."/>
            <person name="Han C."/>
            <person name="Tapia R."/>
            <person name="Schmutz J."/>
            <person name="Larimer F."/>
            <person name="Land M."/>
            <person name="Hauser L."/>
            <person name="Kyrpides N."/>
            <person name="Mikhailova N."/>
            <person name="Nelson K."/>
            <person name="Gogarten J.P."/>
            <person name="Noll K."/>
            <person name="Richardson P."/>
        </authorList>
    </citation>
    <scope>NUCLEOTIDE SEQUENCE [LARGE SCALE GENOMIC DNA]</scope>
    <source>
        <strain evidence="11">ATCC BAA-488 / DSM 13995 / JCM 10881 / RKU-1</strain>
    </source>
</reference>
<sequence length="476" mass="54133">MAVKVLSIDLGATNGKIYEVELKDRLTVKEIKRFRTEGTFLPGKDREHFVWNLPGFYEEIKGVLEASDAQSVGVDTWGVDFALLDENGRLVSLPYHYRDVRTKGVMKKAFEVVPKDEIFQRTGIQFMEINTLYQLYSMVLSNDPFLKTAKHLLMIPDVFNFWLSGEMVSEYTIASTSQCYSVPDREWAYDLLEKLSIPTEIFPKVVPPGTVLGKCRVKKGMNVITTACHDTASAVVAVPFEGEGIYISSGTWFLVGTELERPLLSKEALERNFTNEGGYGKIRFLKNATGMWLLEECNRIWKKDYSEIIESARNAPGFQAFLDPDREEFLHPGNMLERIRNYLERTGQKILERIGEISRLIFESLAFNCRWIVEQIKELTGKRYGKIHVVGGAVRNDLLMSFIASATGKTVVAGPVDATPIGNALVQLITLGAIANINEARKIVKESFELKTFEPENMEEWNEGYEEWKKYKEVEI</sequence>
<dbReference type="Pfam" id="PF00370">
    <property type="entry name" value="FGGY_N"/>
    <property type="match status" value="1"/>
</dbReference>
<dbReference type="GO" id="GO:0008993">
    <property type="term" value="F:rhamnulokinase activity"/>
    <property type="evidence" value="ECO:0007669"/>
    <property type="project" value="InterPro"/>
</dbReference>
<dbReference type="PANTHER" id="PTHR10196">
    <property type="entry name" value="SUGAR KINASE"/>
    <property type="match status" value="1"/>
</dbReference>
<dbReference type="eggNOG" id="COG1070">
    <property type="taxonomic scope" value="Bacteria"/>
</dbReference>
<dbReference type="GO" id="GO:0006071">
    <property type="term" value="P:glycerol metabolic process"/>
    <property type="evidence" value="ECO:0007669"/>
    <property type="project" value="TreeGrafter"/>
</dbReference>
<organism evidence="10 11">
    <name type="scientific">Thermotoga petrophila (strain ATCC BAA-488 / DSM 13995 / JCM 10881 / RKU-1)</name>
    <dbReference type="NCBI Taxonomy" id="390874"/>
    <lineage>
        <taxon>Bacteria</taxon>
        <taxon>Thermotogati</taxon>
        <taxon>Thermotogota</taxon>
        <taxon>Thermotogae</taxon>
        <taxon>Thermotogales</taxon>
        <taxon>Thermotogaceae</taxon>
        <taxon>Thermotoga</taxon>
    </lineage>
</organism>
<dbReference type="RefSeq" id="WP_011944083.1">
    <property type="nucleotide sequence ID" value="NC_009486.1"/>
</dbReference>
<keyword evidence="5" id="KW-0067">ATP-binding</keyword>
<reference evidence="10 11" key="2">
    <citation type="journal article" date="2009" name="Proc. Natl. Acad. Sci. U.S.A.">
        <title>On the chimeric nature, thermophilic origin, and phylogenetic placement of the Thermotogales.</title>
        <authorList>
            <person name="Zhaxybayeva O."/>
            <person name="Swithers K.S."/>
            <person name="Lapierre P."/>
            <person name="Fournier G.P."/>
            <person name="Bickhart D.M."/>
            <person name="DeBoy R.T."/>
            <person name="Nelson K.E."/>
            <person name="Nesbo C.L."/>
            <person name="Doolittle W.F."/>
            <person name="Gogarten J.P."/>
            <person name="Noll K.M."/>
        </authorList>
    </citation>
    <scope>NUCLEOTIDE SEQUENCE [LARGE SCALE GENOMIC DNA]</scope>
    <source>
        <strain evidence="11">ATCC BAA-488 / DSM 13995 / JCM 10881 / RKU-1</strain>
    </source>
</reference>